<comment type="caution">
    <text evidence="5">The sequence shown here is derived from an EMBL/GenBank/DDBJ whole genome shotgun (WGS) entry which is preliminary data.</text>
</comment>
<dbReference type="SUPFAM" id="SSF144000">
    <property type="entry name" value="Oxysterol-binding protein-like"/>
    <property type="match status" value="1"/>
</dbReference>
<evidence type="ECO:0000256" key="2">
    <source>
        <dbReference type="SAM" id="Coils"/>
    </source>
</evidence>
<dbReference type="Proteomes" id="UP000320475">
    <property type="component" value="Unassembled WGS sequence"/>
</dbReference>
<evidence type="ECO:0000256" key="3">
    <source>
        <dbReference type="SAM" id="MobiDB-lite"/>
    </source>
</evidence>
<dbReference type="VEuPathDB" id="FungiDB:SeMB42_g01117"/>
<dbReference type="FunFam" id="2.40.160.120:FF:000001">
    <property type="entry name" value="Oxysterol-binding protein"/>
    <property type="match status" value="1"/>
</dbReference>
<dbReference type="EMBL" id="QEAM01000047">
    <property type="protein sequence ID" value="TPX48710.1"/>
    <property type="molecule type" value="Genomic_DNA"/>
</dbReference>
<dbReference type="InterPro" id="IPR009038">
    <property type="entry name" value="GOLD_dom"/>
</dbReference>
<evidence type="ECO:0000313" key="5">
    <source>
        <dbReference type="EMBL" id="TPX48710.1"/>
    </source>
</evidence>
<gene>
    <name evidence="5" type="ORF">SeLEV6574_g01885</name>
    <name evidence="6" type="ORF">SeMB42_g01117</name>
</gene>
<evidence type="ECO:0000256" key="1">
    <source>
        <dbReference type="ARBA" id="ARBA00008842"/>
    </source>
</evidence>
<dbReference type="InterPro" id="IPR000648">
    <property type="entry name" value="Oxysterol-bd"/>
</dbReference>
<dbReference type="GO" id="GO:0006887">
    <property type="term" value="P:exocytosis"/>
    <property type="evidence" value="ECO:0007669"/>
    <property type="project" value="TreeGrafter"/>
</dbReference>
<dbReference type="PANTHER" id="PTHR10972:SF203">
    <property type="entry name" value="OXYSTEROL-BINDING PROTEIN HOMOLOG 3"/>
    <property type="match status" value="1"/>
</dbReference>
<evidence type="ECO:0000259" key="4">
    <source>
        <dbReference type="PROSITE" id="PS50866"/>
    </source>
</evidence>
<dbReference type="OrthoDB" id="1854502at2759"/>
<dbReference type="STRING" id="286115.A0A507DCV5"/>
<dbReference type="GO" id="GO:0120009">
    <property type="term" value="P:intermembrane lipid transfer"/>
    <property type="evidence" value="ECO:0007669"/>
    <property type="project" value="UniProtKB-ARBA"/>
</dbReference>
<dbReference type="GO" id="GO:0030011">
    <property type="term" value="P:maintenance of cell polarity"/>
    <property type="evidence" value="ECO:0007669"/>
    <property type="project" value="TreeGrafter"/>
</dbReference>
<dbReference type="SUPFAM" id="SSF50729">
    <property type="entry name" value="PH domain-like"/>
    <property type="match status" value="1"/>
</dbReference>
<dbReference type="EMBL" id="QEAN01000026">
    <property type="protein sequence ID" value="TPX52888.1"/>
    <property type="molecule type" value="Genomic_DNA"/>
</dbReference>
<dbReference type="GO" id="GO:0006897">
    <property type="term" value="P:endocytosis"/>
    <property type="evidence" value="ECO:0007669"/>
    <property type="project" value="TreeGrafter"/>
</dbReference>
<dbReference type="Gene3D" id="3.30.70.3490">
    <property type="match status" value="1"/>
</dbReference>
<name>A0A507DCV5_9FUNG</name>
<dbReference type="PROSITE" id="PS50866">
    <property type="entry name" value="GOLD"/>
    <property type="match status" value="1"/>
</dbReference>
<feature type="coiled-coil region" evidence="2">
    <location>
        <begin position="797"/>
        <end position="824"/>
    </location>
</feature>
<dbReference type="GO" id="GO:0032541">
    <property type="term" value="C:cortical endoplasmic reticulum"/>
    <property type="evidence" value="ECO:0007669"/>
    <property type="project" value="TreeGrafter"/>
</dbReference>
<feature type="region of interest" description="Disordered" evidence="3">
    <location>
        <begin position="428"/>
        <end position="461"/>
    </location>
</feature>
<dbReference type="PANTHER" id="PTHR10972">
    <property type="entry name" value="OXYSTEROL-BINDING PROTEIN-RELATED"/>
    <property type="match status" value="1"/>
</dbReference>
<dbReference type="InterPro" id="IPR011993">
    <property type="entry name" value="PH-like_dom_sf"/>
</dbReference>
<keyword evidence="7" id="KW-1185">Reference proteome</keyword>
<evidence type="ECO:0000313" key="8">
    <source>
        <dbReference type="Proteomes" id="UP000320475"/>
    </source>
</evidence>
<dbReference type="AlphaFoldDB" id="A0A507DCV5"/>
<dbReference type="GO" id="GO:0032934">
    <property type="term" value="F:sterol binding"/>
    <property type="evidence" value="ECO:0007669"/>
    <property type="project" value="TreeGrafter"/>
</dbReference>
<organism evidence="5 8">
    <name type="scientific">Synchytrium endobioticum</name>
    <dbReference type="NCBI Taxonomy" id="286115"/>
    <lineage>
        <taxon>Eukaryota</taxon>
        <taxon>Fungi</taxon>
        <taxon>Fungi incertae sedis</taxon>
        <taxon>Chytridiomycota</taxon>
        <taxon>Chytridiomycota incertae sedis</taxon>
        <taxon>Chytridiomycetes</taxon>
        <taxon>Synchytriales</taxon>
        <taxon>Synchytriaceae</taxon>
        <taxon>Synchytrium</taxon>
    </lineage>
</organism>
<dbReference type="Gene3D" id="2.60.120.680">
    <property type="entry name" value="GOLD domain"/>
    <property type="match status" value="1"/>
</dbReference>
<dbReference type="GO" id="GO:0005886">
    <property type="term" value="C:plasma membrane"/>
    <property type="evidence" value="ECO:0007669"/>
    <property type="project" value="TreeGrafter"/>
</dbReference>
<feature type="region of interest" description="Disordered" evidence="3">
    <location>
        <begin position="93"/>
        <end position="117"/>
    </location>
</feature>
<dbReference type="InterPro" id="IPR036598">
    <property type="entry name" value="GOLD_dom_sf"/>
</dbReference>
<evidence type="ECO:0000313" key="6">
    <source>
        <dbReference type="EMBL" id="TPX52888.1"/>
    </source>
</evidence>
<dbReference type="InterPro" id="IPR037239">
    <property type="entry name" value="OSBP_sf"/>
</dbReference>
<dbReference type="GO" id="GO:0097038">
    <property type="term" value="C:perinuclear endoplasmic reticulum"/>
    <property type="evidence" value="ECO:0007669"/>
    <property type="project" value="TreeGrafter"/>
</dbReference>
<dbReference type="GO" id="GO:0035621">
    <property type="term" value="P:ER to Golgi ceramide transport"/>
    <property type="evidence" value="ECO:0007669"/>
    <property type="project" value="TreeGrafter"/>
</dbReference>
<dbReference type="Proteomes" id="UP000317494">
    <property type="component" value="Unassembled WGS sequence"/>
</dbReference>
<feature type="domain" description="GOLD" evidence="4">
    <location>
        <begin position="1"/>
        <end position="168"/>
    </location>
</feature>
<evidence type="ECO:0000313" key="7">
    <source>
        <dbReference type="Proteomes" id="UP000317494"/>
    </source>
</evidence>
<keyword evidence="2" id="KW-0175">Coiled coil</keyword>
<sequence>MQEVTIRQRDSFCHSVLIDRPGQELCWNFRTVRHTVAFGLFKRADNPGSRRLVSGDPHGNYLLDSTIATSALPTSPQSPTSPSRNLFKQSSFTATQQLPDPPRPRTPKRTNGWPDPDLHELLPVRSYESSRYTIRGTFQVNEPGTYVLMFDNSFSINTSKKLFFSVALRDLSRVEPTAADVKVLQGWILKKGNKKLQGYGKRWIKLQNDGMLSYSKRPGGFPHGHADLARCATRLDHDHLLIDIDSGSSLFHFKAQSINDFTSLVAAMQPYLSTLSSFHRESLALTSSEPLSANEALNGSSYGLADPTVDQWRSRVNLYIDDMTTHFKTLELLVSKLASKDAPPNLSTAFRTTEDGLATLKRDVATILDQYQRTQNHTMQLEVALQSAFKENNVLQETIALSRVDEYGIHGPVPSFRDDEFFDAEENQTIDQKSDSDDNDKHQFVEEDDDDESGENDDNDGKFLPTFASIGLAGSSDKPGHHRQQNEVIHRRKALPAPAVSLANVSAFSILKNNVGKDLSAISMPVAFNEPLNLLQHMAEELEYSDLVDRACSTLNPVDRIILITAFAVSAAAHSVNRARRKPFNPLLGETYECTRPDKGFKFVSEKVCQSSPIMACHAESPKYEYSQNSLIRTKFWGKSVELINHGNISLWLKDFDERYTWGKPTSCIRNVFSSSGRYTEHYGSTVVRNHKTGHSVDLKFKEANMFGVGQNEIVGNVHDPSGRLVSCIGGRWDDNVYKYDPTTPNVVEIIWKINPFPRDSATYYGFTQFAIELNELTPDLIGQLPTSDTRYRPDQRLFEQGRVAEADAEKERLENKQRVWRKNMVANEEVYKPQWFEGVDDGSGDIVWKFNGRYWMKRGNFAPTRDLW</sequence>
<feature type="compositionally biased region" description="Basic and acidic residues" evidence="3">
    <location>
        <begin position="432"/>
        <end position="445"/>
    </location>
</feature>
<reference evidence="7 8" key="1">
    <citation type="journal article" date="2019" name="Sci. Rep.">
        <title>Comparative genomics of chytrid fungi reveal insights into the obligate biotrophic and pathogenic lifestyle of Synchytrium endobioticum.</title>
        <authorList>
            <person name="van de Vossenberg B.T.L.H."/>
            <person name="Warris S."/>
            <person name="Nguyen H.D.T."/>
            <person name="van Gent-Pelzer M.P.E."/>
            <person name="Joly D.L."/>
            <person name="van de Geest H.C."/>
            <person name="Bonants P.J.M."/>
            <person name="Smith D.S."/>
            <person name="Levesque C.A."/>
            <person name="van der Lee T.A.J."/>
        </authorList>
    </citation>
    <scope>NUCLEOTIDE SEQUENCE [LARGE SCALE GENOMIC DNA]</scope>
    <source>
        <strain evidence="5 8">LEV6574</strain>
        <strain evidence="6 7">MB42</strain>
    </source>
</reference>
<dbReference type="Gene3D" id="2.40.160.120">
    <property type="match status" value="1"/>
</dbReference>
<dbReference type="InterPro" id="IPR041680">
    <property type="entry name" value="PH_8"/>
</dbReference>
<feature type="compositionally biased region" description="Acidic residues" evidence="3">
    <location>
        <begin position="446"/>
        <end position="458"/>
    </location>
</feature>
<dbReference type="Gene3D" id="2.30.29.30">
    <property type="entry name" value="Pleckstrin-homology domain (PH domain)/Phosphotyrosine-binding domain (PTB)"/>
    <property type="match status" value="1"/>
</dbReference>
<dbReference type="Pfam" id="PF15409">
    <property type="entry name" value="PH_8"/>
    <property type="match status" value="1"/>
</dbReference>
<dbReference type="GO" id="GO:0005829">
    <property type="term" value="C:cytosol"/>
    <property type="evidence" value="ECO:0007669"/>
    <property type="project" value="TreeGrafter"/>
</dbReference>
<dbReference type="SUPFAM" id="SSF101576">
    <property type="entry name" value="Supernatant protein factor (SPF), C-terminal domain"/>
    <property type="match status" value="1"/>
</dbReference>
<accession>A0A507DCV5</accession>
<comment type="similarity">
    <text evidence="1">Belongs to the OSBP family.</text>
</comment>
<proteinExistence type="inferred from homology"/>
<dbReference type="Pfam" id="PF01237">
    <property type="entry name" value="Oxysterol_BP"/>
    <property type="match status" value="1"/>
</dbReference>
<dbReference type="GO" id="GO:0034727">
    <property type="term" value="P:piecemeal microautophagy of the nucleus"/>
    <property type="evidence" value="ECO:0007669"/>
    <property type="project" value="TreeGrafter"/>
</dbReference>
<protein>
    <recommendedName>
        <fullName evidence="4">GOLD domain-containing protein</fullName>
    </recommendedName>
</protein>